<dbReference type="Gene3D" id="3.40.50.300">
    <property type="entry name" value="P-loop containing nucleotide triphosphate hydrolases"/>
    <property type="match status" value="1"/>
</dbReference>
<protein>
    <submittedName>
        <fullName evidence="6">ABC transporter domain-containing protein</fullName>
    </submittedName>
</protein>
<reference evidence="6 7" key="1">
    <citation type="submission" date="2020-02" db="EMBL/GenBank/DDBJ databases">
        <title>Draft genome sequence of Haematococcus lacustris strain NIES-144.</title>
        <authorList>
            <person name="Morimoto D."/>
            <person name="Nakagawa S."/>
            <person name="Yoshida T."/>
            <person name="Sawayama S."/>
        </authorList>
    </citation>
    <scope>NUCLEOTIDE SEQUENCE [LARGE SCALE GENOMIC DNA]</scope>
    <source>
        <strain evidence="6 7">NIES-144</strain>
    </source>
</reference>
<evidence type="ECO:0000256" key="5">
    <source>
        <dbReference type="ARBA" id="ARBA00023136"/>
    </source>
</evidence>
<proteinExistence type="predicted"/>
<dbReference type="PANTHER" id="PTHR48041:SF41">
    <property type="entry name" value="ABC TRANSPORTER G FAMILY"/>
    <property type="match status" value="1"/>
</dbReference>
<evidence type="ECO:0000256" key="4">
    <source>
        <dbReference type="ARBA" id="ARBA00022989"/>
    </source>
</evidence>
<keyword evidence="5" id="KW-0472">Membrane</keyword>
<evidence type="ECO:0000256" key="3">
    <source>
        <dbReference type="ARBA" id="ARBA00022692"/>
    </source>
</evidence>
<accession>A0A699YCJ4</accession>
<dbReference type="GO" id="GO:0042626">
    <property type="term" value="F:ATPase-coupled transmembrane transporter activity"/>
    <property type="evidence" value="ECO:0007669"/>
    <property type="project" value="TreeGrafter"/>
</dbReference>
<comment type="subcellular location">
    <subcellularLocation>
        <location evidence="1">Membrane</location>
        <topology evidence="1">Multi-pass membrane protein</topology>
    </subcellularLocation>
</comment>
<feature type="non-terminal residue" evidence="6">
    <location>
        <position position="49"/>
    </location>
</feature>
<sequence>VMATLHQLAAAGHTVVASIHQPRSSIWSMFDDLVLLHEGQLVYAGPADK</sequence>
<keyword evidence="7" id="KW-1185">Reference proteome</keyword>
<feature type="non-terminal residue" evidence="6">
    <location>
        <position position="1"/>
    </location>
</feature>
<dbReference type="Proteomes" id="UP000485058">
    <property type="component" value="Unassembled WGS sequence"/>
</dbReference>
<dbReference type="AlphaFoldDB" id="A0A699YCJ4"/>
<evidence type="ECO:0000313" key="7">
    <source>
        <dbReference type="Proteomes" id="UP000485058"/>
    </source>
</evidence>
<organism evidence="6 7">
    <name type="scientific">Haematococcus lacustris</name>
    <name type="common">Green alga</name>
    <name type="synonym">Haematococcus pluvialis</name>
    <dbReference type="NCBI Taxonomy" id="44745"/>
    <lineage>
        <taxon>Eukaryota</taxon>
        <taxon>Viridiplantae</taxon>
        <taxon>Chlorophyta</taxon>
        <taxon>core chlorophytes</taxon>
        <taxon>Chlorophyceae</taxon>
        <taxon>CS clade</taxon>
        <taxon>Chlamydomonadales</taxon>
        <taxon>Haematococcaceae</taxon>
        <taxon>Haematococcus</taxon>
    </lineage>
</organism>
<comment type="caution">
    <text evidence="6">The sequence shown here is derived from an EMBL/GenBank/DDBJ whole genome shotgun (WGS) entry which is preliminary data.</text>
</comment>
<dbReference type="EMBL" id="BLLF01000112">
    <property type="protein sequence ID" value="GFH07733.1"/>
    <property type="molecule type" value="Genomic_DNA"/>
</dbReference>
<keyword evidence="4" id="KW-1133">Transmembrane helix</keyword>
<evidence type="ECO:0000256" key="1">
    <source>
        <dbReference type="ARBA" id="ARBA00004141"/>
    </source>
</evidence>
<evidence type="ECO:0000313" key="6">
    <source>
        <dbReference type="EMBL" id="GFH07733.1"/>
    </source>
</evidence>
<dbReference type="GO" id="GO:0016020">
    <property type="term" value="C:membrane"/>
    <property type="evidence" value="ECO:0007669"/>
    <property type="project" value="UniProtKB-SubCell"/>
</dbReference>
<dbReference type="PANTHER" id="PTHR48041">
    <property type="entry name" value="ABC TRANSPORTER G FAMILY MEMBER 28"/>
    <property type="match status" value="1"/>
</dbReference>
<keyword evidence="2" id="KW-0813">Transport</keyword>
<dbReference type="SUPFAM" id="SSF52540">
    <property type="entry name" value="P-loop containing nucleoside triphosphate hydrolases"/>
    <property type="match status" value="1"/>
</dbReference>
<keyword evidence="3" id="KW-0812">Transmembrane</keyword>
<dbReference type="InterPro" id="IPR027417">
    <property type="entry name" value="P-loop_NTPase"/>
</dbReference>
<dbReference type="InterPro" id="IPR050352">
    <property type="entry name" value="ABCG_transporters"/>
</dbReference>
<gene>
    <name evidence="6" type="ORF">HaLaN_02575</name>
</gene>
<evidence type="ECO:0000256" key="2">
    <source>
        <dbReference type="ARBA" id="ARBA00022448"/>
    </source>
</evidence>
<name>A0A699YCJ4_HAELA</name>